<dbReference type="EMBL" id="OBDZ01000005">
    <property type="protein sequence ID" value="SNY19367.1"/>
    <property type="molecule type" value="Genomic_DNA"/>
</dbReference>
<dbReference type="GO" id="GO:0004519">
    <property type="term" value="F:endonuclease activity"/>
    <property type="evidence" value="ECO:0007669"/>
    <property type="project" value="UniProtKB-KW"/>
</dbReference>
<evidence type="ECO:0000313" key="2">
    <source>
        <dbReference type="EMBL" id="SNY19367.1"/>
    </source>
</evidence>
<sequence length="370" mass="44164">MSKNKKCQICGGELPKYKSKFCSNECFKIHRKEYKANRYKLTCDWCGNDFQSGEKNQRFCSTDCQYEWQRKSKEYNNSHLKARNRPELIKRFKNKFESKSPNFKYYSDYTGCDDYFKMECKICGHIQERNAQCVREGHANIIVCDNCKKIKLEEKRREENISKIIKLIKAKIENIRKEKVKPEIDRLKRIQRNHKYFVKCNDCGRMFFTNAKHRVHCNKCIDKIKIEEKENRKLWEGRIIKCRECGTEFEMRSLRSKYCSTKCMNKAHYREKELKKRKKLHKNGRINYNISLDKLIKRDNRICQLCGELIDEEDYCKDGNGYFIVGNNYPSIDHIVPVAKGGTHTWDNVQLAHHYCNSLKSDKIKLGEVD</sequence>
<keyword evidence="2" id="KW-0255">Endonuclease</keyword>
<dbReference type="AlphaFoldDB" id="A0A285G744"/>
<dbReference type="SMART" id="SM00507">
    <property type="entry name" value="HNHc"/>
    <property type="match status" value="1"/>
</dbReference>
<keyword evidence="2" id="KW-0540">Nuclease</keyword>
<dbReference type="Gene3D" id="1.10.30.50">
    <property type="match status" value="1"/>
</dbReference>
<dbReference type="GO" id="GO:0008270">
    <property type="term" value="F:zinc ion binding"/>
    <property type="evidence" value="ECO:0007669"/>
    <property type="project" value="InterPro"/>
</dbReference>
<dbReference type="GO" id="GO:0003676">
    <property type="term" value="F:nucleic acid binding"/>
    <property type="evidence" value="ECO:0007669"/>
    <property type="project" value="InterPro"/>
</dbReference>
<proteinExistence type="predicted"/>
<dbReference type="Pfam" id="PF01844">
    <property type="entry name" value="HNH"/>
    <property type="match status" value="1"/>
</dbReference>
<protein>
    <submittedName>
        <fullName evidence="2">HNH endonuclease</fullName>
    </submittedName>
</protein>
<evidence type="ECO:0000313" key="3">
    <source>
        <dbReference type="Proteomes" id="UP000219573"/>
    </source>
</evidence>
<dbReference type="InterPro" id="IPR003615">
    <property type="entry name" value="HNH_nuc"/>
</dbReference>
<dbReference type="Proteomes" id="UP000219573">
    <property type="component" value="Unassembled WGS sequence"/>
</dbReference>
<reference evidence="3" key="1">
    <citation type="submission" date="2017-09" db="EMBL/GenBank/DDBJ databases">
        <authorList>
            <person name="Varghese N."/>
            <person name="Submissions S."/>
        </authorList>
    </citation>
    <scope>NUCLEOTIDE SEQUENCE [LARGE SCALE GENOMIC DNA]</scope>
    <source>
        <strain evidence="3">MSL47</strain>
    </source>
</reference>
<evidence type="ECO:0000259" key="1">
    <source>
        <dbReference type="SMART" id="SM00507"/>
    </source>
</evidence>
<gene>
    <name evidence="2" type="ORF">SAMN06265827_105107</name>
</gene>
<name>A0A285G744_9FIRM</name>
<keyword evidence="2" id="KW-0378">Hydrolase</keyword>
<dbReference type="CDD" id="cd00085">
    <property type="entry name" value="HNHc"/>
    <property type="match status" value="1"/>
</dbReference>
<accession>A0A285G744</accession>
<feature type="domain" description="HNH nuclease" evidence="1">
    <location>
        <begin position="290"/>
        <end position="358"/>
    </location>
</feature>
<dbReference type="RefSeq" id="WP_097016937.1">
    <property type="nucleotide sequence ID" value="NZ_OBDZ01000005.1"/>
</dbReference>
<organism evidence="2 3">
    <name type="scientific">Orenia metallireducens</name>
    <dbReference type="NCBI Taxonomy" id="1413210"/>
    <lineage>
        <taxon>Bacteria</taxon>
        <taxon>Bacillati</taxon>
        <taxon>Bacillota</taxon>
        <taxon>Clostridia</taxon>
        <taxon>Halanaerobiales</taxon>
        <taxon>Halobacteroidaceae</taxon>
        <taxon>Orenia</taxon>
    </lineage>
</organism>
<dbReference type="InterPro" id="IPR002711">
    <property type="entry name" value="HNH"/>
</dbReference>
<keyword evidence="3" id="KW-1185">Reference proteome</keyword>